<organism evidence="6 7">
    <name type="scientific">Ramalina farinacea</name>
    <dbReference type="NCBI Taxonomy" id="258253"/>
    <lineage>
        <taxon>Eukaryota</taxon>
        <taxon>Fungi</taxon>
        <taxon>Dikarya</taxon>
        <taxon>Ascomycota</taxon>
        <taxon>Pezizomycotina</taxon>
        <taxon>Lecanoromycetes</taxon>
        <taxon>OSLEUM clade</taxon>
        <taxon>Lecanoromycetidae</taxon>
        <taxon>Lecanorales</taxon>
        <taxon>Lecanorineae</taxon>
        <taxon>Ramalinaceae</taxon>
        <taxon>Ramalina</taxon>
    </lineage>
</organism>
<dbReference type="SUPFAM" id="SSF46785">
    <property type="entry name" value="Winged helix' DNA-binding domain"/>
    <property type="match status" value="1"/>
</dbReference>
<dbReference type="PROSITE" id="PS51683">
    <property type="entry name" value="SAM_OMT_II"/>
    <property type="match status" value="1"/>
</dbReference>
<dbReference type="Gene3D" id="3.40.50.150">
    <property type="entry name" value="Vaccinia Virus protein VP39"/>
    <property type="match status" value="2"/>
</dbReference>
<dbReference type="Pfam" id="PF00891">
    <property type="entry name" value="Methyltransf_2"/>
    <property type="match status" value="1"/>
</dbReference>
<proteinExistence type="predicted"/>
<dbReference type="InterPro" id="IPR001077">
    <property type="entry name" value="COMT_C"/>
</dbReference>
<name>A0AA43QG56_9LECA</name>
<feature type="domain" description="O-methyltransferase dimerisation" evidence="5">
    <location>
        <begin position="65"/>
        <end position="133"/>
    </location>
</feature>
<reference evidence="6" key="1">
    <citation type="journal article" date="2023" name="Genome Biol. Evol.">
        <title>First Whole Genome Sequence and Flow Cytometry Genome Size Data for the Lichen-Forming Fungus Ramalina farinacea (Ascomycota).</title>
        <authorList>
            <person name="Llewellyn T."/>
            <person name="Mian S."/>
            <person name="Hill R."/>
            <person name="Leitch I.J."/>
            <person name="Gaya E."/>
        </authorList>
    </citation>
    <scope>NUCLEOTIDE SEQUENCE</scope>
    <source>
        <strain evidence="6">LIQ254RAFAR</strain>
    </source>
</reference>
<protein>
    <recommendedName>
        <fullName evidence="8">O-methyltransferase</fullName>
    </recommendedName>
</protein>
<evidence type="ECO:0000313" key="7">
    <source>
        <dbReference type="Proteomes" id="UP001161017"/>
    </source>
</evidence>
<dbReference type="InterPro" id="IPR012967">
    <property type="entry name" value="COMT_dimerisation"/>
</dbReference>
<keyword evidence="3" id="KW-0949">S-adenosyl-L-methionine</keyword>
<evidence type="ECO:0000256" key="2">
    <source>
        <dbReference type="ARBA" id="ARBA00022679"/>
    </source>
</evidence>
<dbReference type="Gene3D" id="1.10.10.10">
    <property type="entry name" value="Winged helix-like DNA-binding domain superfamily/Winged helix DNA-binding domain"/>
    <property type="match status" value="1"/>
</dbReference>
<evidence type="ECO:0000313" key="6">
    <source>
        <dbReference type="EMBL" id="MDI1485923.1"/>
    </source>
</evidence>
<dbReference type="PANTHER" id="PTHR43712">
    <property type="entry name" value="PUTATIVE (AFU_ORTHOLOGUE AFUA_4G14580)-RELATED"/>
    <property type="match status" value="1"/>
</dbReference>
<evidence type="ECO:0000256" key="1">
    <source>
        <dbReference type="ARBA" id="ARBA00022603"/>
    </source>
</evidence>
<evidence type="ECO:0008006" key="8">
    <source>
        <dbReference type="Google" id="ProtNLM"/>
    </source>
</evidence>
<dbReference type="GO" id="GO:0032259">
    <property type="term" value="P:methylation"/>
    <property type="evidence" value="ECO:0007669"/>
    <property type="project" value="UniProtKB-KW"/>
</dbReference>
<keyword evidence="7" id="KW-1185">Reference proteome</keyword>
<accession>A0AA43QG56</accession>
<dbReference type="InterPro" id="IPR036390">
    <property type="entry name" value="WH_DNA-bd_sf"/>
</dbReference>
<dbReference type="InterPro" id="IPR029063">
    <property type="entry name" value="SAM-dependent_MTases_sf"/>
</dbReference>
<keyword evidence="2" id="KW-0808">Transferase</keyword>
<evidence type="ECO:0000259" key="4">
    <source>
        <dbReference type="Pfam" id="PF00891"/>
    </source>
</evidence>
<dbReference type="SUPFAM" id="SSF53335">
    <property type="entry name" value="S-adenosyl-L-methionine-dependent methyltransferases"/>
    <property type="match status" value="1"/>
</dbReference>
<dbReference type="InterPro" id="IPR036388">
    <property type="entry name" value="WH-like_DNA-bd_sf"/>
</dbReference>
<comment type="caution">
    <text evidence="6">The sequence shown here is derived from an EMBL/GenBank/DDBJ whole genome shotgun (WGS) entry which is preliminary data.</text>
</comment>
<dbReference type="InterPro" id="IPR016461">
    <property type="entry name" value="COMT-like"/>
</dbReference>
<dbReference type="EMBL" id="JAPUFD010000002">
    <property type="protein sequence ID" value="MDI1485923.1"/>
    <property type="molecule type" value="Genomic_DNA"/>
</dbReference>
<dbReference type="GO" id="GO:0008171">
    <property type="term" value="F:O-methyltransferase activity"/>
    <property type="evidence" value="ECO:0007669"/>
    <property type="project" value="InterPro"/>
</dbReference>
<evidence type="ECO:0000256" key="3">
    <source>
        <dbReference type="ARBA" id="ARBA00022691"/>
    </source>
</evidence>
<sequence>MPTDDATLYEVLQIIAKVAEDLKTAKSSLSDSSRIELVRNAEKLAIAAREPEENLYFQATQTAQNSAIKTAIEMKVFSNVPLCGSGVSASDLASALNVDERLLIRIMRACTSTHLFHEASPLHYVHNAFSLIFTTPANRDMFRQMYDFLGLGVYSMPHFLESSKYRTPTGYNDGAFQYGHRTHLGFWEYLKEEPERMTIFNSGMRSLATIGGATRSAGSYRFDEELGKYDVGDDDVAIVDVGGGRGQALEAIKQAFPGLKGRMVLQDVREVIEDARAKGLPSFIEPMVSSFLEPQPVKAMSSRSHILITDTVVPEIGAPRHVALQDINMMSFGGMERTKLQWVDLLTEAGLSIKQFWTRDGSLQNVIEAVRQDFETVANDERYLQA</sequence>
<gene>
    <name evidence="6" type="ORF">OHK93_004112</name>
</gene>
<dbReference type="AlphaFoldDB" id="A0AA43QG56"/>
<dbReference type="PANTHER" id="PTHR43712:SF2">
    <property type="entry name" value="O-METHYLTRANSFERASE CICE"/>
    <property type="match status" value="1"/>
</dbReference>
<dbReference type="Pfam" id="PF08100">
    <property type="entry name" value="Dimerisation"/>
    <property type="match status" value="1"/>
</dbReference>
<dbReference type="Proteomes" id="UP001161017">
    <property type="component" value="Unassembled WGS sequence"/>
</dbReference>
<dbReference type="GO" id="GO:0046983">
    <property type="term" value="F:protein dimerization activity"/>
    <property type="evidence" value="ECO:0007669"/>
    <property type="project" value="InterPro"/>
</dbReference>
<feature type="domain" description="O-methyltransferase C-terminal" evidence="4">
    <location>
        <begin position="178"/>
        <end position="278"/>
    </location>
</feature>
<evidence type="ECO:0000259" key="5">
    <source>
        <dbReference type="Pfam" id="PF08100"/>
    </source>
</evidence>
<keyword evidence="1" id="KW-0489">Methyltransferase</keyword>